<gene>
    <name evidence="5" type="ORF">SAMN04488563_5850</name>
</gene>
<evidence type="ECO:0000313" key="6">
    <source>
        <dbReference type="Proteomes" id="UP000182977"/>
    </source>
</evidence>
<evidence type="ECO:0000259" key="4">
    <source>
        <dbReference type="PROSITE" id="PS50932"/>
    </source>
</evidence>
<sequence>MARCVRIADVRESGRVRLVDVARRAGVGKTTASDALTGTGRVSAQTRQAVLAAAEELGYRPNAAARQLRLSATGTIAVVLPEVSARSAYYTAFAFGVISRAAHSDLDVTVVTRPHGHQRPRELRADGVVIADPRRGDPVVDALIAAASPVVTGEHVLAGPPPDGVVFSDHEAALRRLLDDLDGTGFRRPALIVAEDDTDWSASLGRGFRGGCAERGLEPVVRHTSFEAPSHHVRAATERLLADVPDVDAIIVGPDGGAVEVLSVLRRSGRRAGSDLAVASCVDYAALQFVDPPVTAIDLRPHAAGVTAAELLIDLLDGSATPGTEREHDVEIIPRASTSQRLHPMAP</sequence>
<reference evidence="6" key="1">
    <citation type="submission" date="2016-10" db="EMBL/GenBank/DDBJ databases">
        <authorList>
            <person name="Varghese N."/>
            <person name="Submissions S."/>
        </authorList>
    </citation>
    <scope>NUCLEOTIDE SEQUENCE [LARGE SCALE GENOMIC DNA]</scope>
    <source>
        <strain evidence="6">DSM 45079</strain>
    </source>
</reference>
<dbReference type="STRING" id="419479.SAMN04488563_5850"/>
<dbReference type="Proteomes" id="UP000182977">
    <property type="component" value="Chromosome I"/>
</dbReference>
<dbReference type="Gene3D" id="3.40.50.2300">
    <property type="match status" value="2"/>
</dbReference>
<dbReference type="SMART" id="SM00354">
    <property type="entry name" value="HTH_LACI"/>
    <property type="match status" value="1"/>
</dbReference>
<evidence type="ECO:0000256" key="1">
    <source>
        <dbReference type="ARBA" id="ARBA00023015"/>
    </source>
</evidence>
<dbReference type="CDD" id="cd06267">
    <property type="entry name" value="PBP1_LacI_sugar_binding-like"/>
    <property type="match status" value="1"/>
</dbReference>
<dbReference type="InterPro" id="IPR010982">
    <property type="entry name" value="Lambda_DNA-bd_dom_sf"/>
</dbReference>
<dbReference type="InterPro" id="IPR028082">
    <property type="entry name" value="Peripla_BP_I"/>
</dbReference>
<dbReference type="GO" id="GO:0003700">
    <property type="term" value="F:DNA-binding transcription factor activity"/>
    <property type="evidence" value="ECO:0007669"/>
    <property type="project" value="TreeGrafter"/>
</dbReference>
<dbReference type="SUPFAM" id="SSF53822">
    <property type="entry name" value="Periplasmic binding protein-like I"/>
    <property type="match status" value="1"/>
</dbReference>
<dbReference type="SUPFAM" id="SSF47413">
    <property type="entry name" value="lambda repressor-like DNA-binding domains"/>
    <property type="match status" value="1"/>
</dbReference>
<keyword evidence="1" id="KW-0805">Transcription regulation</keyword>
<name>A0A1H2LD50_9ACTN</name>
<feature type="domain" description="HTH lacI-type" evidence="4">
    <location>
        <begin position="16"/>
        <end position="70"/>
    </location>
</feature>
<evidence type="ECO:0000313" key="5">
    <source>
        <dbReference type="EMBL" id="SDU78744.1"/>
    </source>
</evidence>
<protein>
    <submittedName>
        <fullName evidence="5">DNA-binding transcriptional regulator, LacI/PurR family</fullName>
    </submittedName>
</protein>
<proteinExistence type="predicted"/>
<dbReference type="Pfam" id="PF13377">
    <property type="entry name" value="Peripla_BP_3"/>
    <property type="match status" value="1"/>
</dbReference>
<dbReference type="AlphaFoldDB" id="A0A1H2LD50"/>
<dbReference type="EMBL" id="LT629791">
    <property type="protein sequence ID" value="SDU78744.1"/>
    <property type="molecule type" value="Genomic_DNA"/>
</dbReference>
<dbReference type="PANTHER" id="PTHR30146:SF109">
    <property type="entry name" value="HTH-TYPE TRANSCRIPTIONAL REGULATOR GALS"/>
    <property type="match status" value="1"/>
</dbReference>
<dbReference type="CDD" id="cd01392">
    <property type="entry name" value="HTH_LacI"/>
    <property type="match status" value="1"/>
</dbReference>
<evidence type="ECO:0000256" key="2">
    <source>
        <dbReference type="ARBA" id="ARBA00023125"/>
    </source>
</evidence>
<organism evidence="5 6">
    <name type="scientific">Jiangella alkaliphila</name>
    <dbReference type="NCBI Taxonomy" id="419479"/>
    <lineage>
        <taxon>Bacteria</taxon>
        <taxon>Bacillati</taxon>
        <taxon>Actinomycetota</taxon>
        <taxon>Actinomycetes</taxon>
        <taxon>Jiangellales</taxon>
        <taxon>Jiangellaceae</taxon>
        <taxon>Jiangella</taxon>
    </lineage>
</organism>
<evidence type="ECO:0000256" key="3">
    <source>
        <dbReference type="ARBA" id="ARBA00023163"/>
    </source>
</evidence>
<keyword evidence="2 5" id="KW-0238">DNA-binding</keyword>
<dbReference type="InterPro" id="IPR000843">
    <property type="entry name" value="HTH_LacI"/>
</dbReference>
<dbReference type="PANTHER" id="PTHR30146">
    <property type="entry name" value="LACI-RELATED TRANSCRIPTIONAL REPRESSOR"/>
    <property type="match status" value="1"/>
</dbReference>
<dbReference type="PROSITE" id="PS00356">
    <property type="entry name" value="HTH_LACI_1"/>
    <property type="match status" value="1"/>
</dbReference>
<dbReference type="InterPro" id="IPR046335">
    <property type="entry name" value="LacI/GalR-like_sensor"/>
</dbReference>
<dbReference type="PROSITE" id="PS50932">
    <property type="entry name" value="HTH_LACI_2"/>
    <property type="match status" value="1"/>
</dbReference>
<keyword evidence="3" id="KW-0804">Transcription</keyword>
<dbReference type="Gene3D" id="1.10.260.40">
    <property type="entry name" value="lambda repressor-like DNA-binding domains"/>
    <property type="match status" value="1"/>
</dbReference>
<accession>A0A1H2LD50</accession>
<keyword evidence="6" id="KW-1185">Reference proteome</keyword>
<dbReference type="Pfam" id="PF00356">
    <property type="entry name" value="LacI"/>
    <property type="match status" value="1"/>
</dbReference>
<dbReference type="GO" id="GO:0000976">
    <property type="term" value="F:transcription cis-regulatory region binding"/>
    <property type="evidence" value="ECO:0007669"/>
    <property type="project" value="TreeGrafter"/>
</dbReference>